<dbReference type="InterPro" id="IPR027417">
    <property type="entry name" value="P-loop_NTPase"/>
</dbReference>
<dbReference type="EMBL" id="CP149783">
    <property type="protein sequence ID" value="WYF46009.1"/>
    <property type="molecule type" value="Genomic_DNA"/>
</dbReference>
<dbReference type="SUPFAM" id="SSF52540">
    <property type="entry name" value="P-loop containing nucleoside triphosphate hydrolases"/>
    <property type="match status" value="1"/>
</dbReference>
<name>A0AAU6Q5T3_9DEIO</name>
<protein>
    <submittedName>
        <fullName evidence="1">Uncharacterized protein</fullName>
    </submittedName>
</protein>
<gene>
    <name evidence="1" type="ORF">WDJ50_16435</name>
</gene>
<dbReference type="RefSeq" id="WP_339097399.1">
    <property type="nucleotide sequence ID" value="NZ_CP149783.1"/>
</dbReference>
<accession>A0AAU6Q5T3</accession>
<dbReference type="Gene3D" id="3.40.50.300">
    <property type="entry name" value="P-loop containing nucleotide triphosphate hydrolases"/>
    <property type="match status" value="1"/>
</dbReference>
<reference evidence="1" key="1">
    <citation type="submission" date="2024-03" db="EMBL/GenBank/DDBJ databases">
        <title>Deinococcus weizhi sp. nov., isolated from human skin.</title>
        <authorList>
            <person name="Wei Z."/>
            <person name="Tian F."/>
            <person name="Yang C."/>
            <person name="Xin L.T."/>
            <person name="Wen Z.J."/>
            <person name="Lan K.C."/>
            <person name="Yu L."/>
            <person name="Zhe W."/>
            <person name="Dan F.D."/>
            <person name="Jun W."/>
            <person name="Rui Z."/>
            <person name="Yong X.J."/>
            <person name="Ting Y."/>
            <person name="Wei X."/>
            <person name="Xu Z.G."/>
            <person name="Xin Z."/>
            <person name="Dong F.G."/>
            <person name="Ni X.M."/>
            <person name="Zheng M.G."/>
            <person name="Chun Y."/>
            <person name="Qian W.X."/>
        </authorList>
    </citation>
    <scope>NUCLEOTIDE SEQUENCE</scope>
    <source>
        <strain evidence="1">VB142</strain>
    </source>
</reference>
<dbReference type="AlphaFoldDB" id="A0AAU6Q5T3"/>
<evidence type="ECO:0000313" key="1">
    <source>
        <dbReference type="EMBL" id="WYF46009.1"/>
    </source>
</evidence>
<proteinExistence type="predicted"/>
<organism evidence="1">
    <name type="scientific">Deinococcus sp. VB142</name>
    <dbReference type="NCBI Taxonomy" id="3112952"/>
    <lineage>
        <taxon>Bacteria</taxon>
        <taxon>Thermotogati</taxon>
        <taxon>Deinococcota</taxon>
        <taxon>Deinococci</taxon>
        <taxon>Deinococcales</taxon>
        <taxon>Deinococcaceae</taxon>
        <taxon>Deinococcus</taxon>
    </lineage>
</organism>
<sequence length="382" mass="43156">MTQSGPPKVLLLGDSGAGKTSFLAALDYYIMVSPRRIKLDDTYSLRIFGQSKSDDFPIFPQSADGYGPRTDVYNTLRREEYQTRFKIKLLRDQEEVSVKGVDLTFVDNRGGGIFEAFMNARPARMKANYPELTDDIDTSQSIIVFVNLVDYVYRKYMVPQMYAAQVGQIHLTENPFRAGPMLHIQGILDFLASYFEQEGVRNKRILLVGTKMDALDALVRFYKEDRQLDKAQLPPGLQALLGEDGRLSLPRLKDALVRDIEEVNDGRLDLLCLLLTTFCANTSTNQQFSIHHAPGQVVGSLGTSHTISRLQEVNITNALLLSVIADGRFFFPSLSVHSNKAAQAIRRTFWEQQHEPIRRAWNHYVSRVQGQTISHFFGASGR</sequence>